<feature type="transmembrane region" description="Helical" evidence="2">
    <location>
        <begin position="102"/>
        <end position="120"/>
    </location>
</feature>
<sequence length="256" mass="26780">MQNTEITVPSRLTMRTFVLQWAPAVVAAGLLWAATAAGRIPIPGTPVPITLQTLVVMMAGVVLSRRQAVAAVVMYVAMGACGLPVFAGGASTLALVGPSAGFILGFVPAIAVTATLATAVQRVGERWGMRHGRSGVHAVADDVTTHASYRSIADRNHMDTSCAHACRAAIADFSADLWYGYARAWRATMRWALRFAAYWAAAVIGCIVLHYACGLLVQTAVTGVPLRLIASASAGFLPGDLCKAALAATVAATFRR</sequence>
<keyword evidence="2" id="KW-0472">Membrane</keyword>
<dbReference type="PANTHER" id="PTHR34295:SF1">
    <property type="entry name" value="BIOTIN TRANSPORTER BIOY"/>
    <property type="match status" value="1"/>
</dbReference>
<evidence type="ECO:0000313" key="4">
    <source>
        <dbReference type="Proteomes" id="UP000030636"/>
    </source>
</evidence>
<accession>A0A0A7I6D3</accession>
<feature type="transmembrane region" description="Helical" evidence="2">
    <location>
        <begin position="12"/>
        <end position="34"/>
    </location>
</feature>
<comment type="similarity">
    <text evidence="1">Belongs to the BioY family.</text>
</comment>
<protein>
    <submittedName>
        <fullName evidence="3">Biotin biosynthesis protein BioY</fullName>
    </submittedName>
</protein>
<evidence type="ECO:0000256" key="1">
    <source>
        <dbReference type="ARBA" id="ARBA00010692"/>
    </source>
</evidence>
<proteinExistence type="inferred from homology"/>
<feature type="transmembrane region" description="Helical" evidence="2">
    <location>
        <begin position="46"/>
        <end position="63"/>
    </location>
</feature>
<feature type="transmembrane region" description="Helical" evidence="2">
    <location>
        <begin position="75"/>
        <end position="96"/>
    </location>
</feature>
<gene>
    <name evidence="3" type="ORF">AH67_01685</name>
</gene>
<keyword evidence="2" id="KW-1133">Transmembrane helix</keyword>
<dbReference type="HOGENOM" id="CLU_077931_1_0_11"/>
<keyword evidence="4" id="KW-1185">Reference proteome</keyword>
<feature type="transmembrane region" description="Helical" evidence="2">
    <location>
        <begin position="195"/>
        <end position="217"/>
    </location>
</feature>
<dbReference type="STRING" id="1447715.AH67_01685"/>
<dbReference type="EMBL" id="CP007457">
    <property type="protein sequence ID" value="AIZ15808.1"/>
    <property type="molecule type" value="Genomic_DNA"/>
</dbReference>
<dbReference type="InterPro" id="IPR003784">
    <property type="entry name" value="BioY"/>
</dbReference>
<organism evidence="3 4">
    <name type="scientific">Bifidobacterium pseudolongum PV8-2</name>
    <dbReference type="NCBI Taxonomy" id="1447715"/>
    <lineage>
        <taxon>Bacteria</taxon>
        <taxon>Bacillati</taxon>
        <taxon>Actinomycetota</taxon>
        <taxon>Actinomycetes</taxon>
        <taxon>Bifidobacteriales</taxon>
        <taxon>Bifidobacteriaceae</taxon>
        <taxon>Bifidobacterium</taxon>
    </lineage>
</organism>
<dbReference type="OrthoDB" id="9803495at2"/>
<feature type="transmembrane region" description="Helical" evidence="2">
    <location>
        <begin position="229"/>
        <end position="254"/>
    </location>
</feature>
<dbReference type="KEGG" id="bpsp:AH67_01685"/>
<dbReference type="PANTHER" id="PTHR34295">
    <property type="entry name" value="BIOTIN TRANSPORTER BIOY"/>
    <property type="match status" value="1"/>
</dbReference>
<evidence type="ECO:0000313" key="3">
    <source>
        <dbReference type="EMBL" id="AIZ15808.1"/>
    </source>
</evidence>
<evidence type="ECO:0000256" key="2">
    <source>
        <dbReference type="SAM" id="Phobius"/>
    </source>
</evidence>
<keyword evidence="2" id="KW-0812">Transmembrane</keyword>
<dbReference type="Gene3D" id="1.10.1760.20">
    <property type="match status" value="2"/>
</dbReference>
<dbReference type="Pfam" id="PF02632">
    <property type="entry name" value="BioY"/>
    <property type="match status" value="1"/>
</dbReference>
<name>A0A0A7I6D3_9BIFI</name>
<dbReference type="Proteomes" id="UP000030636">
    <property type="component" value="Chromosome"/>
</dbReference>
<dbReference type="GO" id="GO:0015225">
    <property type="term" value="F:biotin transmembrane transporter activity"/>
    <property type="evidence" value="ECO:0007669"/>
    <property type="project" value="InterPro"/>
</dbReference>
<dbReference type="AlphaFoldDB" id="A0A0A7I6D3"/>
<dbReference type="GO" id="GO:0005886">
    <property type="term" value="C:plasma membrane"/>
    <property type="evidence" value="ECO:0007669"/>
    <property type="project" value="InterPro"/>
</dbReference>
<reference evidence="3 4" key="1">
    <citation type="journal article" date="2015" name="Genome Announc.">
        <title>Bifidobacterium pseudolongum Strain PV8-2, Isolated from a Stool Sample of an Anemic Kenyan Infant.</title>
        <authorList>
            <person name="Vazquez-Gutierrez P."/>
            <person name="Lacroix C."/>
            <person name="Chassard C."/>
            <person name="Klumpp J."/>
            <person name="Stevens M.J."/>
            <person name="Jans C."/>
        </authorList>
    </citation>
    <scope>NUCLEOTIDE SEQUENCE [LARGE SCALE GENOMIC DNA]</scope>
    <source>
        <strain evidence="3 4">PV8-2</strain>
    </source>
</reference>